<proteinExistence type="predicted"/>
<dbReference type="AlphaFoldDB" id="A0A917T5R3"/>
<reference evidence="1" key="2">
    <citation type="submission" date="2020-09" db="EMBL/GenBank/DDBJ databases">
        <authorList>
            <person name="Sun Q."/>
            <person name="Zhou Y."/>
        </authorList>
    </citation>
    <scope>NUCLEOTIDE SEQUENCE</scope>
    <source>
        <strain evidence="1">CGMCC 1.6293</strain>
    </source>
</reference>
<comment type="caution">
    <text evidence="1">The sequence shown here is derived from an EMBL/GenBank/DDBJ whole genome shotgun (WGS) entry which is preliminary data.</text>
</comment>
<organism evidence="1 2">
    <name type="scientific">Pseudooceanicola nanhaiensis</name>
    <dbReference type="NCBI Taxonomy" id="375761"/>
    <lineage>
        <taxon>Bacteria</taxon>
        <taxon>Pseudomonadati</taxon>
        <taxon>Pseudomonadota</taxon>
        <taxon>Alphaproteobacteria</taxon>
        <taxon>Rhodobacterales</taxon>
        <taxon>Paracoccaceae</taxon>
        <taxon>Pseudooceanicola</taxon>
    </lineage>
</organism>
<dbReference type="InterPro" id="IPR009003">
    <property type="entry name" value="Peptidase_S1_PA"/>
</dbReference>
<evidence type="ECO:0000313" key="1">
    <source>
        <dbReference type="EMBL" id="GGM10447.1"/>
    </source>
</evidence>
<dbReference type="EMBL" id="BMLF01000002">
    <property type="protein sequence ID" value="GGM10447.1"/>
    <property type="molecule type" value="Genomic_DNA"/>
</dbReference>
<dbReference type="SUPFAM" id="SSF50494">
    <property type="entry name" value="Trypsin-like serine proteases"/>
    <property type="match status" value="1"/>
</dbReference>
<name>A0A917T5R3_9RHOB</name>
<sequence>MGGDNMEYSDAYLREYLPRENPPMELVPGDVIDEVERWGDFIGEDRELIARSTFWTYAIFSELGLGRYRSERLHDRFWRVRPWFTLAGTDFNMKRVTFGLFDKDREKAGIGFAIDVPQWDGPEFAIIDRLSFPLLGGVTFPFAIRQNEIEHHVAHPSGATSACWAQCRTTSLWGVLTAGHAVNGNRPGRAVSMASGDTASLGRSYFQPVDAAFVLTPAPSHKPTQLPFMSFASMGLPVIIDCQSGSVSRTVVDVQNNCGVLNTREVGVTLCLDQPVSKGDSGALIRVANGDAVGLYRGSMKAPSAPNGFRGLAQNFEQAILALDVFPYL</sequence>
<dbReference type="Proteomes" id="UP000649829">
    <property type="component" value="Unassembled WGS sequence"/>
</dbReference>
<protein>
    <submittedName>
        <fullName evidence="1">Uncharacterized protein</fullName>
    </submittedName>
</protein>
<evidence type="ECO:0000313" key="2">
    <source>
        <dbReference type="Proteomes" id="UP000649829"/>
    </source>
</evidence>
<reference evidence="1" key="1">
    <citation type="journal article" date="2014" name="Int. J. Syst. Evol. Microbiol.">
        <title>Complete genome sequence of Corynebacterium casei LMG S-19264T (=DSM 44701T), isolated from a smear-ripened cheese.</title>
        <authorList>
            <consortium name="US DOE Joint Genome Institute (JGI-PGF)"/>
            <person name="Walter F."/>
            <person name="Albersmeier A."/>
            <person name="Kalinowski J."/>
            <person name="Ruckert C."/>
        </authorList>
    </citation>
    <scope>NUCLEOTIDE SEQUENCE</scope>
    <source>
        <strain evidence="1">CGMCC 1.6293</strain>
    </source>
</reference>
<gene>
    <name evidence="1" type="ORF">GCM10011534_35730</name>
</gene>
<keyword evidence="2" id="KW-1185">Reference proteome</keyword>
<accession>A0A917T5R3</accession>